<evidence type="ECO:0008006" key="4">
    <source>
        <dbReference type="Google" id="ProtNLM"/>
    </source>
</evidence>
<reference evidence="2" key="1">
    <citation type="submission" date="2022-10" db="EMBL/GenBank/DDBJ databases">
        <authorList>
            <person name="Mo P."/>
        </authorList>
    </citation>
    <scope>NUCLEOTIDE SEQUENCE</scope>
    <source>
        <strain evidence="2">HUAS 13-4</strain>
    </source>
</reference>
<keyword evidence="1" id="KW-0732">Signal</keyword>
<keyword evidence="3" id="KW-1185">Reference proteome</keyword>
<evidence type="ECO:0000313" key="3">
    <source>
        <dbReference type="Proteomes" id="UP001061298"/>
    </source>
</evidence>
<organism evidence="2 3">
    <name type="scientific">Streptomyces cynarae</name>
    <dbReference type="NCBI Taxonomy" id="2981134"/>
    <lineage>
        <taxon>Bacteria</taxon>
        <taxon>Bacillati</taxon>
        <taxon>Actinomycetota</taxon>
        <taxon>Actinomycetes</taxon>
        <taxon>Kitasatosporales</taxon>
        <taxon>Streptomycetaceae</taxon>
        <taxon>Streptomyces</taxon>
    </lineage>
</organism>
<feature type="signal peptide" evidence="1">
    <location>
        <begin position="1"/>
        <end position="23"/>
    </location>
</feature>
<dbReference type="RefSeq" id="WP_263231296.1">
    <property type="nucleotide sequence ID" value="NZ_CP106793.1"/>
</dbReference>
<dbReference type="Proteomes" id="UP001061298">
    <property type="component" value="Chromosome"/>
</dbReference>
<evidence type="ECO:0000256" key="1">
    <source>
        <dbReference type="SAM" id="SignalP"/>
    </source>
</evidence>
<dbReference type="EMBL" id="CP106793">
    <property type="protein sequence ID" value="UXY21254.1"/>
    <property type="molecule type" value="Genomic_DNA"/>
</dbReference>
<sequence>MRKRIAGVLGAALAVGAAVPAVAVPKVAIASHGYVTLTGGRVDVRLTPRNDGWAAVAGATVRLRFSRALGGPQQLPKGCAAADPNTVVCGTGPLAAGGAGREIRLRVGLAGAPTEVRLAVETLHNGDAADRDPVGDRQQVLALETGDEYAF</sequence>
<gene>
    <name evidence="2" type="ORF">N8I84_23090</name>
</gene>
<feature type="chain" id="PRO_5046172373" description="DUF11 domain-containing protein" evidence="1">
    <location>
        <begin position="24"/>
        <end position="151"/>
    </location>
</feature>
<proteinExistence type="predicted"/>
<name>A0ABY6E3V2_9ACTN</name>
<protein>
    <recommendedName>
        <fullName evidence="4">DUF11 domain-containing protein</fullName>
    </recommendedName>
</protein>
<evidence type="ECO:0000313" key="2">
    <source>
        <dbReference type="EMBL" id="UXY21254.1"/>
    </source>
</evidence>
<accession>A0ABY6E3V2</accession>